<evidence type="ECO:0000256" key="1">
    <source>
        <dbReference type="ARBA" id="ARBA00005513"/>
    </source>
</evidence>
<keyword evidence="6 13" id="KW-1133">Transmembrane helix</keyword>
<evidence type="ECO:0000256" key="10">
    <source>
        <dbReference type="ARBA" id="ARBA00025198"/>
    </source>
</evidence>
<dbReference type="GO" id="GO:0046961">
    <property type="term" value="F:proton-transporting ATPase activity, rotational mechanism"/>
    <property type="evidence" value="ECO:0007669"/>
    <property type="project" value="TreeGrafter"/>
</dbReference>
<evidence type="ECO:0000313" key="16">
    <source>
        <dbReference type="Proteomes" id="UP000634668"/>
    </source>
</evidence>
<keyword evidence="8 13" id="KW-0472">Membrane</keyword>
<dbReference type="GO" id="GO:0045259">
    <property type="term" value="C:proton-transporting ATP synthase complex"/>
    <property type="evidence" value="ECO:0007669"/>
    <property type="project" value="UniProtKB-KW"/>
</dbReference>
<dbReference type="CDD" id="cd06503">
    <property type="entry name" value="ATP-synt_Fo_b"/>
    <property type="match status" value="1"/>
</dbReference>
<dbReference type="AlphaFoldDB" id="A0A918J0D4"/>
<dbReference type="GO" id="GO:0005886">
    <property type="term" value="C:plasma membrane"/>
    <property type="evidence" value="ECO:0007669"/>
    <property type="project" value="UniProtKB-SubCell"/>
</dbReference>
<evidence type="ECO:0000256" key="3">
    <source>
        <dbReference type="ARBA" id="ARBA00022547"/>
    </source>
</evidence>
<dbReference type="NCBIfam" id="TIGR03321">
    <property type="entry name" value="alt_F1F0_F0_B"/>
    <property type="match status" value="1"/>
</dbReference>
<evidence type="ECO:0000256" key="5">
    <source>
        <dbReference type="ARBA" id="ARBA00022781"/>
    </source>
</evidence>
<dbReference type="InterPro" id="IPR002146">
    <property type="entry name" value="ATP_synth_b/b'su_bac/chlpt"/>
</dbReference>
<keyword evidence="9 13" id="KW-0066">ATP synthesis</keyword>
<evidence type="ECO:0000313" key="15">
    <source>
        <dbReference type="EMBL" id="GGW41191.1"/>
    </source>
</evidence>
<dbReference type="HAMAP" id="MF_01398">
    <property type="entry name" value="ATP_synth_b_bprime"/>
    <property type="match status" value="1"/>
</dbReference>
<comment type="caution">
    <text evidence="15">The sequence shown here is derived from an EMBL/GenBank/DDBJ whole genome shotgun (WGS) entry which is preliminary data.</text>
</comment>
<keyword evidence="4 13" id="KW-0812">Transmembrane</keyword>
<comment type="function">
    <text evidence="10 13">F(1)F(0) ATP synthase produces ATP from ADP in the presence of a proton or sodium gradient. F-type ATPases consist of two structural domains, F(1) containing the extramembraneous catalytic core and F(0) containing the membrane proton channel, linked together by a central stalk and a peripheral stalk. During catalysis, ATP synthesis in the catalytic domain of F(1) is coupled via a rotary mechanism of the central stalk subunits to proton translocation.</text>
</comment>
<feature type="transmembrane region" description="Helical" evidence="13">
    <location>
        <begin position="6"/>
        <end position="22"/>
    </location>
</feature>
<keyword evidence="16" id="KW-1185">Reference proteome</keyword>
<comment type="subunit">
    <text evidence="13">F-type ATPases have 2 components, F(1) - the catalytic core - and F(0) - the membrane proton channel. F(1) has five subunits: alpha(3), beta(3), gamma(1), delta(1), epsilon(1). F(0) has three main subunits: a(1), b(2) and c(10-14). The alpha and beta chains form an alternating ring which encloses part of the gamma chain. F(1) is attached to F(0) by a central stalk formed by the gamma and epsilon chains, while a peripheral stalk is formed by the delta and b chains.</text>
</comment>
<comment type="similarity">
    <text evidence="1 13">Belongs to the ATPase B chain family.</text>
</comment>
<keyword evidence="13" id="KW-1003">Cell membrane</keyword>
<reference evidence="15" key="1">
    <citation type="journal article" date="2014" name="Int. J. Syst. Evol. Microbiol.">
        <title>Complete genome sequence of Corynebacterium casei LMG S-19264T (=DSM 44701T), isolated from a smear-ripened cheese.</title>
        <authorList>
            <consortium name="US DOE Joint Genome Institute (JGI-PGF)"/>
            <person name="Walter F."/>
            <person name="Albersmeier A."/>
            <person name="Kalinowski J."/>
            <person name="Ruckert C."/>
        </authorList>
    </citation>
    <scope>NUCLEOTIDE SEQUENCE</scope>
    <source>
        <strain evidence="15">KCTC 12113</strain>
    </source>
</reference>
<dbReference type="InterPro" id="IPR000711">
    <property type="entry name" value="ATPase_OSCP/dsu"/>
</dbReference>
<accession>A0A918J0D4</accession>
<comment type="subcellular location">
    <subcellularLocation>
        <location evidence="13">Cell membrane</location>
        <topology evidence="13">Single-pass membrane protein</topology>
    </subcellularLocation>
    <subcellularLocation>
        <location evidence="12">Endomembrane system</location>
        <topology evidence="12">Single-pass membrane protein</topology>
    </subcellularLocation>
</comment>
<evidence type="ECO:0000256" key="8">
    <source>
        <dbReference type="ARBA" id="ARBA00023136"/>
    </source>
</evidence>
<evidence type="ECO:0000256" key="13">
    <source>
        <dbReference type="HAMAP-Rule" id="MF_01398"/>
    </source>
</evidence>
<evidence type="ECO:0000256" key="2">
    <source>
        <dbReference type="ARBA" id="ARBA00022448"/>
    </source>
</evidence>
<evidence type="ECO:0000256" key="9">
    <source>
        <dbReference type="ARBA" id="ARBA00023310"/>
    </source>
</evidence>
<keyword evidence="7 13" id="KW-0406">Ion transport</keyword>
<name>A0A918J0D4_9FLAO</name>
<dbReference type="PANTHER" id="PTHR33445">
    <property type="entry name" value="ATP SYNTHASE SUBUNIT B', CHLOROPLASTIC"/>
    <property type="match status" value="1"/>
</dbReference>
<dbReference type="Pfam" id="PF00213">
    <property type="entry name" value="OSCP"/>
    <property type="match status" value="1"/>
</dbReference>
<dbReference type="InterPro" id="IPR050059">
    <property type="entry name" value="ATP_synthase_B_chain"/>
</dbReference>
<feature type="coiled-coil region" evidence="14">
    <location>
        <begin position="38"/>
        <end position="72"/>
    </location>
</feature>
<gene>
    <name evidence="13" type="primary">atpF</name>
    <name evidence="15" type="ORF">GCM10007383_27440</name>
</gene>
<evidence type="ECO:0000256" key="11">
    <source>
        <dbReference type="ARBA" id="ARBA00025614"/>
    </source>
</evidence>
<proteinExistence type="inferred from homology"/>
<evidence type="ECO:0000256" key="7">
    <source>
        <dbReference type="ARBA" id="ARBA00023065"/>
    </source>
</evidence>
<dbReference type="Proteomes" id="UP000634668">
    <property type="component" value="Unassembled WGS sequence"/>
</dbReference>
<dbReference type="Pfam" id="PF00430">
    <property type="entry name" value="ATP-synt_B"/>
    <property type="match status" value="1"/>
</dbReference>
<keyword evidence="2 13" id="KW-0813">Transport</keyword>
<reference evidence="15" key="2">
    <citation type="submission" date="2020-09" db="EMBL/GenBank/DDBJ databases">
        <authorList>
            <person name="Sun Q."/>
            <person name="Kim S."/>
        </authorList>
    </citation>
    <scope>NUCLEOTIDE SEQUENCE</scope>
    <source>
        <strain evidence="15">KCTC 12113</strain>
    </source>
</reference>
<organism evidence="15 16">
    <name type="scientific">Arenibacter certesii</name>
    <dbReference type="NCBI Taxonomy" id="228955"/>
    <lineage>
        <taxon>Bacteria</taxon>
        <taxon>Pseudomonadati</taxon>
        <taxon>Bacteroidota</taxon>
        <taxon>Flavobacteriia</taxon>
        <taxon>Flavobacteriales</taxon>
        <taxon>Flavobacteriaceae</taxon>
        <taxon>Arenibacter</taxon>
    </lineage>
</organism>
<dbReference type="GO" id="GO:0012505">
    <property type="term" value="C:endomembrane system"/>
    <property type="evidence" value="ECO:0007669"/>
    <property type="project" value="UniProtKB-SubCell"/>
</dbReference>
<evidence type="ECO:0000256" key="6">
    <source>
        <dbReference type="ARBA" id="ARBA00022989"/>
    </source>
</evidence>
<protein>
    <recommendedName>
        <fullName evidence="13">ATP synthase subunit b</fullName>
    </recommendedName>
    <alternativeName>
        <fullName evidence="13">ATP synthase F(0) sector subunit b</fullName>
    </alternativeName>
    <alternativeName>
        <fullName evidence="13">ATPase subunit I</fullName>
    </alternativeName>
    <alternativeName>
        <fullName evidence="13">F-type ATPase subunit b</fullName>
        <shortName evidence="13">F-ATPase subunit b</shortName>
    </alternativeName>
</protein>
<keyword evidence="5 13" id="KW-0375">Hydrogen ion transport</keyword>
<evidence type="ECO:0000256" key="12">
    <source>
        <dbReference type="ARBA" id="ARBA00037847"/>
    </source>
</evidence>
<dbReference type="InterPro" id="IPR017707">
    <property type="entry name" value="Alt_ATP_synth_F0_bsu"/>
</dbReference>
<comment type="function">
    <text evidence="11">Component of the F(0) channel, it forms part of the peripheral stalk, linking F(1) to F(0). The b'-subunit is a diverged and duplicated form of b found in plants and photosynthetic bacteria.</text>
</comment>
<sequence length="254" mass="29418">MNINWFTVIAQIINFLVLVWLLKRFLYKPVLTAIDERDKKIASQLENAAAKKAEAEKEYDKFLQKNDIFDKERAAQMNSVYEEADLEKQRLYHGIREEATALRKKYEASLKQREKDLTVKLKRRTKEEVFAITEKTLADLADTKLDQQVVKVFINKIENLDKDNLSKLKNAFNNNEIINVTSAFELSPISKSVLQKTLKDITGLETDFQYSIDPELISGVEINTKSYQLSWNIEAYLEVLKNNSITKDNDNESA</sequence>
<dbReference type="EMBL" id="BMWP01000020">
    <property type="protein sequence ID" value="GGW41191.1"/>
    <property type="molecule type" value="Genomic_DNA"/>
</dbReference>
<evidence type="ECO:0000256" key="4">
    <source>
        <dbReference type="ARBA" id="ARBA00022692"/>
    </source>
</evidence>
<keyword evidence="3 13" id="KW-0138">CF(0)</keyword>
<dbReference type="PANTHER" id="PTHR33445:SF2">
    <property type="entry name" value="ATP SYNTHASE SUBUNIT B', CHLOROPLASTIC"/>
    <property type="match status" value="1"/>
</dbReference>
<dbReference type="RefSeq" id="WP_026814143.1">
    <property type="nucleotide sequence ID" value="NZ_BMWP01000020.1"/>
</dbReference>
<keyword evidence="14" id="KW-0175">Coiled coil</keyword>
<dbReference type="GO" id="GO:0046933">
    <property type="term" value="F:proton-transporting ATP synthase activity, rotational mechanism"/>
    <property type="evidence" value="ECO:0007669"/>
    <property type="project" value="UniProtKB-UniRule"/>
</dbReference>
<evidence type="ECO:0000256" key="14">
    <source>
        <dbReference type="SAM" id="Coils"/>
    </source>
</evidence>